<dbReference type="AlphaFoldDB" id="A0A0K0DFJ6"/>
<evidence type="ECO:0000313" key="2">
    <source>
        <dbReference type="Proteomes" id="UP000035642"/>
    </source>
</evidence>
<reference evidence="3" key="2">
    <citation type="submission" date="2017-02" db="UniProtKB">
        <authorList>
            <consortium name="WormBaseParasite"/>
        </authorList>
    </citation>
    <scope>IDENTIFICATION</scope>
</reference>
<dbReference type="WBParaSite" id="ACAC_0000974101-mRNA-1">
    <property type="protein sequence ID" value="ACAC_0000974101-mRNA-1"/>
    <property type="gene ID" value="ACAC_0000974101"/>
</dbReference>
<evidence type="ECO:0000313" key="3">
    <source>
        <dbReference type="WBParaSite" id="ACAC_0000974101-mRNA-1"/>
    </source>
</evidence>
<accession>A0A0K0DFJ6</accession>
<name>A0A0K0DFJ6_ANGCA</name>
<sequence length="200" mass="21735">MGHGGREHVDRGDGDAVDRTRADVDPAAGLTVNKSILPASSHRRTSASAQIHANLITVIAELSRICSLFMSKNNDASLIPEDQHVFTVVFISEEGEFSLQMEAKRIRLDCGVSDSSTECLNHAKEASSHCINETTLDELSSRDPLAIVQTLIRLKSSLRSKAAVEQFMNERTSEHFSPVVELLVKSATDIGNKPLVANIA</sequence>
<protein>
    <submittedName>
        <fullName evidence="3">BAF250_C domain-containing protein</fullName>
    </submittedName>
</protein>
<evidence type="ECO:0000256" key="1">
    <source>
        <dbReference type="SAM" id="MobiDB-lite"/>
    </source>
</evidence>
<proteinExistence type="predicted"/>
<reference evidence="2" key="1">
    <citation type="submission" date="2012-09" db="EMBL/GenBank/DDBJ databases">
        <authorList>
            <person name="Martin A.A."/>
        </authorList>
    </citation>
    <scope>NUCLEOTIDE SEQUENCE</scope>
</reference>
<keyword evidence="2" id="KW-1185">Reference proteome</keyword>
<feature type="region of interest" description="Disordered" evidence="1">
    <location>
        <begin position="1"/>
        <end position="24"/>
    </location>
</feature>
<organism evidence="2 3">
    <name type="scientific">Angiostrongylus cantonensis</name>
    <name type="common">Rat lungworm</name>
    <dbReference type="NCBI Taxonomy" id="6313"/>
    <lineage>
        <taxon>Eukaryota</taxon>
        <taxon>Metazoa</taxon>
        <taxon>Ecdysozoa</taxon>
        <taxon>Nematoda</taxon>
        <taxon>Chromadorea</taxon>
        <taxon>Rhabditida</taxon>
        <taxon>Rhabditina</taxon>
        <taxon>Rhabditomorpha</taxon>
        <taxon>Strongyloidea</taxon>
        <taxon>Metastrongylidae</taxon>
        <taxon>Angiostrongylus</taxon>
    </lineage>
</organism>
<dbReference type="Proteomes" id="UP000035642">
    <property type="component" value="Unassembled WGS sequence"/>
</dbReference>